<sequence length="1009" mass="110956">MLSRGASDASTRLRRSKSSASVNRRRNAPLVRDTIDPETARQHAMTAANIAMDRANERASAEARRSAELSRNQSNVSRTATGATPRSQNVRFCGGVELRRQRSTLPSQAPPTASSVYMPHSNSHSKTSKAGNGPPLNEFGVVDGYGSTPSSYRRLRKTKSMLTPRKRGPSVKELSSQSPGTPRTVKSSNSDHNNGLRLGLKRSMSFLKLSSGNLSKTFKRSHSTSEQNDAAVERARDQFMQDVEQQEVRKKSSFLSTPRVRQQKAFRKTVRSNRTSEFGDGVNPGPREMKQESKIRSLSASLRDRVRRVLGGSSGKDNKIPTQQLEASRAHFRDYLDGTDMNVSQEENTADTSQRAPRGSLYVPSPQHDGSMGDLEAISASLRSMHSNDSLHSNGRSRVTSWTNSTMTNSMPARSSPVERKRLSIIQEHGGPHQPSSSIGRHMDEVSAAHLQLSARHGNEQATSAIDSQRVYSALMKRIDQEQEEQHQAKTPQPKPEHDIRQNYTSSAQSFRTAPTIRQVASEESIHAAPLGEQHRQFSLHAPSWHEIESKTPQQIALENETLHRRMSRIVVPEPQSSFFPFSSEDKPQTPSPFKLALAARRERQTSSEEESGSVVITRPSVGDNGFETSSESQYSRTPSGQLLMRTMNRSDPELEDEPAGMATIIPARVNRCPHPTTSNASMDRMKHQMTSLNRRNSKSSNSHYREGAQMDGDDTAVGGRLGSSAVLGRRASTRTVKENEIPTHGRRPSLMGDRFPLLELKEVPRNSISQARRSSSVTRLASSAAADFKRASLAAIGVNDENARLQSADTTKGLHPLRTKHSQVSFKTAEEPLSTPGRSQPLYQQQHRDRHLGRPQSSITIRSQYGRITETSGDGDENAEMQVPRPTSRLSRPSEDHCYNEGGDGFVRNASTGGDGATVSLAPSRYLAIRNEYHAATALPRIGGSASKRRDHKLGFGVPVSSSRRMVSNFLRSRRRNNNAAAAVAAVAAAGRSDANEVEDDDGGPAFV</sequence>
<feature type="region of interest" description="Disordered" evidence="1">
    <location>
        <begin position="869"/>
        <end position="896"/>
    </location>
</feature>
<feature type="compositionally biased region" description="Polar residues" evidence="1">
    <location>
        <begin position="341"/>
        <end position="355"/>
    </location>
</feature>
<feature type="compositionally biased region" description="Low complexity" evidence="1">
    <location>
        <begin position="693"/>
        <end position="703"/>
    </location>
</feature>
<feature type="compositionally biased region" description="Polar residues" evidence="1">
    <location>
        <begin position="103"/>
        <end position="130"/>
    </location>
</feature>
<feature type="compositionally biased region" description="Low complexity" evidence="1">
    <location>
        <begin position="400"/>
        <end position="411"/>
    </location>
</feature>
<feature type="compositionally biased region" description="Polar residues" evidence="1">
    <location>
        <begin position="73"/>
        <end position="90"/>
    </location>
</feature>
<feature type="region of interest" description="Disordered" evidence="1">
    <location>
        <begin position="821"/>
        <end position="855"/>
    </location>
</feature>
<feature type="compositionally biased region" description="Basic residues" evidence="1">
    <location>
        <begin position="153"/>
        <end position="169"/>
    </location>
</feature>
<feature type="region of interest" description="Disordered" evidence="1">
    <location>
        <begin position="601"/>
        <end position="638"/>
    </location>
</feature>
<feature type="compositionally biased region" description="Basic residues" evidence="1">
    <location>
        <begin position="261"/>
        <end position="271"/>
    </location>
</feature>
<gene>
    <name evidence="2" type="ORF">GJ744_000179</name>
</gene>
<feature type="region of interest" description="Disordered" evidence="1">
    <location>
        <begin position="480"/>
        <end position="500"/>
    </location>
</feature>
<feature type="region of interest" description="Disordered" evidence="1">
    <location>
        <begin position="55"/>
        <end position="198"/>
    </location>
</feature>
<feature type="region of interest" description="Disordered" evidence="1">
    <location>
        <begin position="1"/>
        <end position="39"/>
    </location>
</feature>
<evidence type="ECO:0000256" key="1">
    <source>
        <dbReference type="SAM" id="MobiDB-lite"/>
    </source>
</evidence>
<feature type="compositionally biased region" description="Polar residues" evidence="1">
    <location>
        <begin position="173"/>
        <end position="193"/>
    </location>
</feature>
<evidence type="ECO:0000313" key="2">
    <source>
        <dbReference type="EMBL" id="KAF7514409.1"/>
    </source>
</evidence>
<feature type="compositionally biased region" description="Polar residues" evidence="1">
    <location>
        <begin position="837"/>
        <end position="846"/>
    </location>
</feature>
<dbReference type="EMBL" id="JAACFV010000001">
    <property type="protein sequence ID" value="KAF7514409.1"/>
    <property type="molecule type" value="Genomic_DNA"/>
</dbReference>
<accession>A0A8H7AU34</accession>
<dbReference type="AlphaFoldDB" id="A0A8H7AU34"/>
<feature type="region of interest" description="Disordered" evidence="1">
    <location>
        <begin position="249"/>
        <end position="373"/>
    </location>
</feature>
<feature type="region of interest" description="Disordered" evidence="1">
    <location>
        <begin position="386"/>
        <end position="418"/>
    </location>
</feature>
<comment type="caution">
    <text evidence="2">The sequence shown here is derived from an EMBL/GenBank/DDBJ whole genome shotgun (WGS) entry which is preliminary data.</text>
</comment>
<feature type="compositionally biased region" description="Polar residues" evidence="1">
    <location>
        <begin position="386"/>
        <end position="399"/>
    </location>
</feature>
<dbReference type="OrthoDB" id="9975114at2759"/>
<feature type="compositionally biased region" description="Basic residues" evidence="1">
    <location>
        <begin position="12"/>
        <end position="27"/>
    </location>
</feature>
<reference evidence="2" key="1">
    <citation type="submission" date="2020-02" db="EMBL/GenBank/DDBJ databases">
        <authorList>
            <person name="Palmer J.M."/>
        </authorList>
    </citation>
    <scope>NUCLEOTIDE SEQUENCE</scope>
    <source>
        <strain evidence="2">EPUS1.4</strain>
        <tissue evidence="2">Thallus</tissue>
    </source>
</reference>
<feature type="compositionally biased region" description="Polar residues" evidence="1">
    <location>
        <begin position="627"/>
        <end position="638"/>
    </location>
</feature>
<feature type="region of interest" description="Disordered" evidence="1">
    <location>
        <begin position="693"/>
        <end position="720"/>
    </location>
</feature>
<dbReference type="Proteomes" id="UP000606974">
    <property type="component" value="Unassembled WGS sequence"/>
</dbReference>
<feature type="compositionally biased region" description="Basic and acidic residues" evidence="1">
    <location>
        <begin position="55"/>
        <end position="68"/>
    </location>
</feature>
<organism evidence="2 3">
    <name type="scientific">Endocarpon pusillum</name>
    <dbReference type="NCBI Taxonomy" id="364733"/>
    <lineage>
        <taxon>Eukaryota</taxon>
        <taxon>Fungi</taxon>
        <taxon>Dikarya</taxon>
        <taxon>Ascomycota</taxon>
        <taxon>Pezizomycotina</taxon>
        <taxon>Eurotiomycetes</taxon>
        <taxon>Chaetothyriomycetidae</taxon>
        <taxon>Verrucariales</taxon>
        <taxon>Verrucariaceae</taxon>
        <taxon>Endocarpon</taxon>
    </lineage>
</organism>
<name>A0A8H7AU34_9EURO</name>
<proteinExistence type="predicted"/>
<protein>
    <submittedName>
        <fullName evidence="2">Uncharacterized protein</fullName>
    </submittedName>
</protein>
<evidence type="ECO:0000313" key="3">
    <source>
        <dbReference type="Proteomes" id="UP000606974"/>
    </source>
</evidence>
<keyword evidence="3" id="KW-1185">Reference proteome</keyword>